<comment type="similarity">
    <text evidence="2 8">Belongs to the peptidase M16 family.</text>
</comment>
<evidence type="ECO:0000259" key="10">
    <source>
        <dbReference type="Pfam" id="PF05193"/>
    </source>
</evidence>
<dbReference type="SUPFAM" id="SSF63411">
    <property type="entry name" value="LuxS/MPP-like metallohydrolase"/>
    <property type="match status" value="4"/>
</dbReference>
<dbReference type="InterPro" id="IPR007863">
    <property type="entry name" value="Peptidase_M16_C"/>
</dbReference>
<gene>
    <name evidence="11" type="ORF">JM658_14315</name>
</gene>
<dbReference type="Proteomes" id="UP000829517">
    <property type="component" value="Unassembled WGS sequence"/>
</dbReference>
<keyword evidence="4" id="KW-0479">Metal-binding</keyword>
<evidence type="ECO:0000256" key="5">
    <source>
        <dbReference type="ARBA" id="ARBA00022801"/>
    </source>
</evidence>
<dbReference type="InterPro" id="IPR001431">
    <property type="entry name" value="Pept_M16_Zn_BS"/>
</dbReference>
<sequence>MKILQILFILYCGVCFSQDTKTFNNSDLSTPLPMDPSIKTGTLENGLKYYLKKNVKPEAKAELRLVLDAGSILEDENQLGLAHFIEHMAFNGTKSFKKNELIDYLQSIGVQFGADLNAHTSFDETVYKLTVPTDDEAIFDTSLDILRDWADGITLSDDEIDKERGVVAEELRARNNANSRMYDKTISVITNNSRYSKRLPIGSLDIILNGEHSALKNFYKDWYRPDLMAVIIVGDIDIDKTERKVKSLFSKIKEVKNPKKRTRYTIEDNSATTIKVVTDKEAKSTSVSFYYKEEKEAVSTLEDYKNDIIKLLFTGMLKQRLDELELAENTPLLSATGGIGNFLSNKDAYYLKAILKEEQINDGISILLQENERIKQHGFKATELERYKKALINNAKLFRKEAGKIPSKLYVEELIDNFTDNEPVLSENFRYEFYQHILPTISINDVNEIADFWIQNKNLTIILNAPEKQNLELPTENDILGLLETSTSKEIEPYVDTLGDVKLKAKIVDSGKVTASSYNEKIDVTTWELSNGVKIILKPTELQNDLISLRGYRQGGSSIAPDELYVSARQASNIIGNSGVDGISNINLEKLNMGRTVSVTPYINYYDELFSGSSTSEELERMLTLINLYFTAPNKDEKVFNTSKERMLASIKNDSLNPDTVFDNEISKIMTNNDLRSIPLSEKQINEELKLEESFNFYKERFSNANGFTFIFVGNFDIDTLKPMVLKYLGGLPSDLKEQQSWRDIGLRRITGKHRKVITKGTEDKSKVDIRFTGKLDYNLDNQMQVSLLGKLLKIKLTEELREKMSGVYGVQVSGYATDRPYDWYRMNVRFTCDPENREALIDKVHEVIKDIQENGASEKNVAKIKEAELNITKVALKSNSYWVMKLRSADEYGWNPEEILDYEKRYDVITSDYFKKAANTYFDYSNYVEFILIPENLEE</sequence>
<keyword evidence="12" id="KW-1185">Reference proteome</keyword>
<dbReference type="Pfam" id="PF05193">
    <property type="entry name" value="Peptidase_M16_C"/>
    <property type="match status" value="2"/>
</dbReference>
<feature type="domain" description="Peptidase M16 C-terminal" evidence="10">
    <location>
        <begin position="214"/>
        <end position="391"/>
    </location>
</feature>
<dbReference type="PANTHER" id="PTHR43690">
    <property type="entry name" value="NARDILYSIN"/>
    <property type="match status" value="1"/>
</dbReference>
<evidence type="ECO:0000256" key="8">
    <source>
        <dbReference type="RuleBase" id="RU004447"/>
    </source>
</evidence>
<accession>A0ABS9J6P4</accession>
<protein>
    <submittedName>
        <fullName evidence="11">Insulinase family protein</fullName>
    </submittedName>
</protein>
<keyword evidence="3" id="KW-0645">Protease</keyword>
<dbReference type="Gene3D" id="3.30.830.10">
    <property type="entry name" value="Metalloenzyme, LuxS/M16 peptidase-like"/>
    <property type="match status" value="4"/>
</dbReference>
<evidence type="ECO:0000256" key="7">
    <source>
        <dbReference type="ARBA" id="ARBA00023049"/>
    </source>
</evidence>
<evidence type="ECO:0000256" key="2">
    <source>
        <dbReference type="ARBA" id="ARBA00007261"/>
    </source>
</evidence>
<evidence type="ECO:0000256" key="6">
    <source>
        <dbReference type="ARBA" id="ARBA00022833"/>
    </source>
</evidence>
<reference evidence="11 12" key="1">
    <citation type="submission" date="2021-01" db="EMBL/GenBank/DDBJ databases">
        <title>Genome sequencing of Joostella atrarenae M1-2 (= KCTC 23194).</title>
        <authorList>
            <person name="Zakaria M.R."/>
            <person name="Lam M.Q."/>
            <person name="Chong C.S."/>
        </authorList>
    </citation>
    <scope>NUCLEOTIDE SEQUENCE [LARGE SCALE GENOMIC DNA]</scope>
    <source>
        <strain evidence="11 12">M1-2</strain>
    </source>
</reference>
<evidence type="ECO:0000256" key="1">
    <source>
        <dbReference type="ARBA" id="ARBA00001947"/>
    </source>
</evidence>
<dbReference type="EMBL" id="JAETXX010000011">
    <property type="protein sequence ID" value="MCF8716008.1"/>
    <property type="molecule type" value="Genomic_DNA"/>
</dbReference>
<organism evidence="11 12">
    <name type="scientific">Joostella atrarenae</name>
    <dbReference type="NCBI Taxonomy" id="679257"/>
    <lineage>
        <taxon>Bacteria</taxon>
        <taxon>Pseudomonadati</taxon>
        <taxon>Bacteroidota</taxon>
        <taxon>Flavobacteriia</taxon>
        <taxon>Flavobacteriales</taxon>
        <taxon>Flavobacteriaceae</taxon>
        <taxon>Joostella</taxon>
    </lineage>
</organism>
<feature type="domain" description="Peptidase M16 N-terminal" evidence="9">
    <location>
        <begin position="54"/>
        <end position="184"/>
    </location>
</feature>
<dbReference type="InterPro" id="IPR050626">
    <property type="entry name" value="Peptidase_M16"/>
</dbReference>
<dbReference type="InterPro" id="IPR011249">
    <property type="entry name" value="Metalloenz_LuxS/M16"/>
</dbReference>
<keyword evidence="5" id="KW-0378">Hydrolase</keyword>
<comment type="cofactor">
    <cofactor evidence="1">
        <name>Zn(2+)</name>
        <dbReference type="ChEBI" id="CHEBI:29105"/>
    </cofactor>
</comment>
<dbReference type="InterPro" id="IPR011765">
    <property type="entry name" value="Pept_M16_N"/>
</dbReference>
<dbReference type="RefSeq" id="WP_236959973.1">
    <property type="nucleotide sequence ID" value="NZ_JAETXX010000011.1"/>
</dbReference>
<dbReference type="Pfam" id="PF00675">
    <property type="entry name" value="Peptidase_M16"/>
    <property type="match status" value="1"/>
</dbReference>
<keyword evidence="6" id="KW-0862">Zinc</keyword>
<keyword evidence="7" id="KW-0482">Metalloprotease</keyword>
<feature type="domain" description="Peptidase M16 C-terminal" evidence="10">
    <location>
        <begin position="691"/>
        <end position="868"/>
    </location>
</feature>
<evidence type="ECO:0000313" key="11">
    <source>
        <dbReference type="EMBL" id="MCF8716008.1"/>
    </source>
</evidence>
<comment type="caution">
    <text evidence="11">The sequence shown here is derived from an EMBL/GenBank/DDBJ whole genome shotgun (WGS) entry which is preliminary data.</text>
</comment>
<dbReference type="PROSITE" id="PS00143">
    <property type="entry name" value="INSULINASE"/>
    <property type="match status" value="1"/>
</dbReference>
<proteinExistence type="inferred from homology"/>
<evidence type="ECO:0000256" key="3">
    <source>
        <dbReference type="ARBA" id="ARBA00022670"/>
    </source>
</evidence>
<evidence type="ECO:0000256" key="4">
    <source>
        <dbReference type="ARBA" id="ARBA00022723"/>
    </source>
</evidence>
<evidence type="ECO:0000313" key="12">
    <source>
        <dbReference type="Proteomes" id="UP000829517"/>
    </source>
</evidence>
<evidence type="ECO:0000259" key="9">
    <source>
        <dbReference type="Pfam" id="PF00675"/>
    </source>
</evidence>
<dbReference type="PANTHER" id="PTHR43690:SF34">
    <property type="entry name" value="ZINC PROTEASE PQQL-LIKE"/>
    <property type="match status" value="1"/>
</dbReference>
<name>A0ABS9J6P4_9FLAO</name>